<reference evidence="1" key="1">
    <citation type="submission" date="2016-04" db="EMBL/GenBank/DDBJ databases">
        <authorList>
            <person name="Calderon-Fernandez G.M.Sr."/>
        </authorList>
    </citation>
    <scope>NUCLEOTIDE SEQUENCE</scope>
    <source>
        <strain evidence="1">Int1</strain>
        <tissue evidence="1">Integument</tissue>
    </source>
</reference>
<organism evidence="1">
    <name type="scientific">Triatoma infestans</name>
    <name type="common">Assassin bug</name>
    <dbReference type="NCBI Taxonomy" id="30076"/>
    <lineage>
        <taxon>Eukaryota</taxon>
        <taxon>Metazoa</taxon>
        <taxon>Ecdysozoa</taxon>
        <taxon>Arthropoda</taxon>
        <taxon>Hexapoda</taxon>
        <taxon>Insecta</taxon>
        <taxon>Pterygota</taxon>
        <taxon>Neoptera</taxon>
        <taxon>Paraneoptera</taxon>
        <taxon>Hemiptera</taxon>
        <taxon>Heteroptera</taxon>
        <taxon>Panheteroptera</taxon>
        <taxon>Cimicomorpha</taxon>
        <taxon>Reduviidae</taxon>
        <taxon>Triatominae</taxon>
        <taxon>Triatoma</taxon>
    </lineage>
</organism>
<dbReference type="Pfam" id="PF07248">
    <property type="entry name" value="DUF1431"/>
    <property type="match status" value="1"/>
</dbReference>
<dbReference type="InterPro" id="IPR006611">
    <property type="entry name" value="DUF1431_DROsp"/>
</dbReference>
<sequence>EKDMASIMRANVKLIGQLTPQLCNGSSSNMASFGKEKLINWRPFSHCTNTKSKLLLNKSKNIFKMSECLMEKHPGIRLITISNQLSSSDGPGSRLIDEECEKGGGATKEGAGVCHRAKPPKRICKPLEVPKWKGKCEQVCLPCCKPRGPLDACRENIVMENKCKPIKYKYGAYAESLRTIPIEQEWMSDCCYWPKCCKRTDPGAPELLTTHETQKDILGFKRQKKIKMDEQKRSFSTFTAPLYNNKKDECGKVGGELPCLRKDPTAGKKVIKSKKTCDKLCMPCCKPARDPPDCFFPYVKPPCDKKRAPRPSFSECQNILKNVPPCECLPPVESCGKKKEDDSTCKR</sequence>
<accession>A0A170XSX8</accession>
<protein>
    <submittedName>
        <fullName evidence="1">Uncharacterized protein</fullName>
    </submittedName>
</protein>
<proteinExistence type="predicted"/>
<reference evidence="1" key="2">
    <citation type="journal article" date="2017" name="J. Med. Entomol.">
        <title>Transcriptome Analysis of the Triatoma infestans (Hemiptera: Reduviidae) Integument.</title>
        <authorList>
            <person name="Calderon-Fernandez G.M."/>
            <person name="Moriconi D.E."/>
            <person name="Dulbecco A.B."/>
            <person name="Juarez M.P."/>
        </authorList>
    </citation>
    <scope>NUCLEOTIDE SEQUENCE</scope>
    <source>
        <strain evidence="1">Int1</strain>
        <tissue evidence="1">Integument</tissue>
    </source>
</reference>
<name>A0A170XSX8_TRIIF</name>
<evidence type="ECO:0000313" key="1">
    <source>
        <dbReference type="EMBL" id="JAR99187.1"/>
    </source>
</evidence>
<dbReference type="AlphaFoldDB" id="A0A170XSX8"/>
<dbReference type="EMBL" id="GEMB01004075">
    <property type="protein sequence ID" value="JAR99187.1"/>
    <property type="molecule type" value="Transcribed_RNA"/>
</dbReference>
<feature type="non-terminal residue" evidence="1">
    <location>
        <position position="1"/>
    </location>
</feature>